<dbReference type="EMBL" id="CP014323">
    <property type="protein sequence ID" value="AMJ98582.1"/>
    <property type="molecule type" value="Genomic_DNA"/>
</dbReference>
<dbReference type="AlphaFoldDB" id="A0A126Q026"/>
<dbReference type="RefSeq" id="WP_061095120.1">
    <property type="nucleotide sequence ID" value="NZ_CP014323.1"/>
</dbReference>
<evidence type="ECO:0000313" key="2">
    <source>
        <dbReference type="Proteomes" id="UP000063991"/>
    </source>
</evidence>
<organism evidence="1 2">
    <name type="scientific">Alteromonas macleodii</name>
    <name type="common">Pseudoalteromonas macleodii</name>
    <dbReference type="NCBI Taxonomy" id="28108"/>
    <lineage>
        <taxon>Bacteria</taxon>
        <taxon>Pseudomonadati</taxon>
        <taxon>Pseudomonadota</taxon>
        <taxon>Gammaproteobacteria</taxon>
        <taxon>Alteromonadales</taxon>
        <taxon>Alteromonadaceae</taxon>
        <taxon>Alteromonas/Salinimonas group</taxon>
        <taxon>Alteromonas</taxon>
    </lineage>
</organism>
<dbReference type="Proteomes" id="UP000063991">
    <property type="component" value="Chromosome"/>
</dbReference>
<name>A0A126Q026_ALTMA</name>
<accession>A0A126Q026</accession>
<sequence>MSSLVCASFIALSGCSEPNIDLAGSLEMYTKMKVVTAKAQRAIDIEKQYFAVNEGIIKKSDIRGFSLIEVSGTEYYVNQTLNLRDTSSLPEGTDTQYLYFNQDEYNGISLGALCFELPKEVFCVEAVKVN</sequence>
<reference evidence="1 2" key="1">
    <citation type="submission" date="2015-12" db="EMBL/GenBank/DDBJ databases">
        <authorList>
            <person name="Shamseldin A."/>
            <person name="Moawad H."/>
            <person name="Abd El-Rahim W.M."/>
            <person name="Sadowsky M.J."/>
        </authorList>
    </citation>
    <scope>NUCLEOTIDE SEQUENCE [LARGE SCALE GENOMIC DNA]</scope>
    <source>
        <strain evidence="1 2">D7</strain>
    </source>
</reference>
<proteinExistence type="predicted"/>
<gene>
    <name evidence="1" type="ORF">AVL55_10600</name>
</gene>
<evidence type="ECO:0000313" key="1">
    <source>
        <dbReference type="EMBL" id="AMJ98582.1"/>
    </source>
</evidence>
<protein>
    <submittedName>
        <fullName evidence="1">Uncharacterized protein</fullName>
    </submittedName>
</protein>